<dbReference type="HOGENOM" id="CLU_065214_0_1_1"/>
<dbReference type="InterPro" id="IPR037212">
    <property type="entry name" value="Med7/Med21-like"/>
</dbReference>
<dbReference type="STRING" id="253628.A0A0D1YEY1"/>
<keyword evidence="6 10" id="KW-0010">Activator</keyword>
<evidence type="ECO:0000256" key="4">
    <source>
        <dbReference type="ARBA" id="ARBA00020631"/>
    </source>
</evidence>
<dbReference type="PANTHER" id="PTHR21428:SF11">
    <property type="entry name" value="MEDIATOR OF RNA POLYMERASE II TRANSCRIPTION SUBUNIT 7"/>
    <property type="match status" value="1"/>
</dbReference>
<dbReference type="Gene3D" id="6.10.140.1520">
    <property type="match status" value="1"/>
</dbReference>
<keyword evidence="8 10" id="KW-0539">Nucleus</keyword>
<dbReference type="FunCoup" id="A0A0D1YEY1">
    <property type="interactions" value="717"/>
</dbReference>
<dbReference type="RefSeq" id="XP_016209171.1">
    <property type="nucleotide sequence ID" value="XM_016362946.1"/>
</dbReference>
<dbReference type="GO" id="GO:0003712">
    <property type="term" value="F:transcription coregulator activity"/>
    <property type="evidence" value="ECO:0007669"/>
    <property type="project" value="InterPro"/>
</dbReference>
<evidence type="ECO:0000256" key="5">
    <source>
        <dbReference type="ARBA" id="ARBA00023015"/>
    </source>
</evidence>
<evidence type="ECO:0000256" key="2">
    <source>
        <dbReference type="ARBA" id="ARBA00009994"/>
    </source>
</evidence>
<dbReference type="GO" id="GO:0016592">
    <property type="term" value="C:mediator complex"/>
    <property type="evidence" value="ECO:0007669"/>
    <property type="project" value="InterPro"/>
</dbReference>
<evidence type="ECO:0000256" key="3">
    <source>
        <dbReference type="ARBA" id="ARBA00011837"/>
    </source>
</evidence>
<evidence type="ECO:0000256" key="1">
    <source>
        <dbReference type="ARBA" id="ARBA00004123"/>
    </source>
</evidence>
<dbReference type="InParanoid" id="A0A0D1YEY1"/>
<dbReference type="VEuPathDB" id="FungiDB:PV09_08962"/>
<proteinExistence type="inferred from homology"/>
<evidence type="ECO:0000313" key="12">
    <source>
        <dbReference type="Proteomes" id="UP000053259"/>
    </source>
</evidence>
<dbReference type="OrthoDB" id="10253553at2759"/>
<comment type="subunit">
    <text evidence="3 10">Component of the Mediator complex.</text>
</comment>
<evidence type="ECO:0000256" key="7">
    <source>
        <dbReference type="ARBA" id="ARBA00023163"/>
    </source>
</evidence>
<reference evidence="11 12" key="1">
    <citation type="submission" date="2015-01" db="EMBL/GenBank/DDBJ databases">
        <title>The Genome Sequence of Ochroconis gallopava CBS43764.</title>
        <authorList>
            <consortium name="The Broad Institute Genomics Platform"/>
            <person name="Cuomo C."/>
            <person name="de Hoog S."/>
            <person name="Gorbushina A."/>
            <person name="Stielow B."/>
            <person name="Teixiera M."/>
            <person name="Abouelleil A."/>
            <person name="Chapman S.B."/>
            <person name="Priest M."/>
            <person name="Young S.K."/>
            <person name="Wortman J."/>
            <person name="Nusbaum C."/>
            <person name="Birren B."/>
        </authorList>
    </citation>
    <scope>NUCLEOTIDE SEQUENCE [LARGE SCALE GENOMIC DNA]</scope>
    <source>
        <strain evidence="11 12">CBS 43764</strain>
    </source>
</reference>
<comment type="subcellular location">
    <subcellularLocation>
        <location evidence="1 10">Nucleus</location>
    </subcellularLocation>
</comment>
<dbReference type="Proteomes" id="UP000053259">
    <property type="component" value="Unassembled WGS sequence"/>
</dbReference>
<accession>A0A0D1YEY1</accession>
<evidence type="ECO:0000256" key="9">
    <source>
        <dbReference type="ARBA" id="ARBA00025687"/>
    </source>
</evidence>
<dbReference type="EMBL" id="KN847579">
    <property type="protein sequence ID" value="KIV99301.1"/>
    <property type="molecule type" value="Genomic_DNA"/>
</dbReference>
<dbReference type="AlphaFoldDB" id="A0A0D1YEY1"/>
<comment type="function">
    <text evidence="9">Component of the Mediator complex, a coactivator involved in the regulated transcription of nearly all RNA polymerase II-dependent genes. Mediator functions as a bridge to convey information from gene-specific regulatory proteins to the basal RNA polymerase II transcription machinery. Mediator is recruited to promoters by direct interactions with regulatory proteins and serves as a scaffold for the assembly of a functional preinitiation complex with RNA polymerase II and the general transcription factors.</text>
</comment>
<protein>
    <recommendedName>
        <fullName evidence="4 10">Mediator of RNA polymerase II transcription subunit 7</fullName>
    </recommendedName>
</protein>
<dbReference type="InterPro" id="IPR044888">
    <property type="entry name" value="Mediatior_Med7_sf"/>
</dbReference>
<evidence type="ECO:0000313" key="11">
    <source>
        <dbReference type="EMBL" id="KIV99301.1"/>
    </source>
</evidence>
<keyword evidence="12" id="KW-1185">Reference proteome</keyword>
<organism evidence="11 12">
    <name type="scientific">Verruconis gallopava</name>
    <dbReference type="NCBI Taxonomy" id="253628"/>
    <lineage>
        <taxon>Eukaryota</taxon>
        <taxon>Fungi</taxon>
        <taxon>Dikarya</taxon>
        <taxon>Ascomycota</taxon>
        <taxon>Pezizomycotina</taxon>
        <taxon>Dothideomycetes</taxon>
        <taxon>Pleosporomycetidae</taxon>
        <taxon>Venturiales</taxon>
        <taxon>Sympoventuriaceae</taxon>
        <taxon>Verruconis</taxon>
    </lineage>
</organism>
<keyword evidence="7 10" id="KW-0804">Transcription</keyword>
<evidence type="ECO:0000256" key="10">
    <source>
        <dbReference type="RuleBase" id="RU364060"/>
    </source>
</evidence>
<dbReference type="Pfam" id="PF05983">
    <property type="entry name" value="Med7"/>
    <property type="match status" value="1"/>
</dbReference>
<evidence type="ECO:0000256" key="6">
    <source>
        <dbReference type="ARBA" id="ARBA00023159"/>
    </source>
</evidence>
<dbReference type="PANTHER" id="PTHR21428">
    <property type="entry name" value="MEDIATOR OF RNA POLYMERASE II TRANSCRIPTION SUBUNIT 7"/>
    <property type="match status" value="1"/>
</dbReference>
<evidence type="ECO:0000256" key="8">
    <source>
        <dbReference type="ARBA" id="ARBA00023242"/>
    </source>
</evidence>
<comment type="similarity">
    <text evidence="2 10">Belongs to the Mediator complex subunit 7 family.</text>
</comment>
<dbReference type="GO" id="GO:0006357">
    <property type="term" value="P:regulation of transcription by RNA polymerase II"/>
    <property type="evidence" value="ECO:0007669"/>
    <property type="project" value="InterPro"/>
</dbReference>
<dbReference type="Gene3D" id="6.10.140.200">
    <property type="match status" value="1"/>
</dbReference>
<sequence>MAWAPNPPNFYRQFTSENLERLDQWKKEHCSELDKNGDASISLLNLPAELRYLVPPSTPPNGDYRLFGVTRTTRDYLRPLEEQGITQLYPPTTSIHTPDRGVHLRQLTRSILLSFLELIGILSQNPSEIERKQEEIKTMFLNALHLINEYRPHQARESLILRMEDEIERGRAEVDEIKRLKTKVEGLVKAADEDAVMADAGAPLNGLVNGEPNGIHRSGSEETGDLRVQRAIWDLLNTELSGS</sequence>
<name>A0A0D1YEY1_9PEZI</name>
<dbReference type="GeneID" id="27316935"/>
<keyword evidence="5 10" id="KW-0805">Transcription regulation</keyword>
<dbReference type="SUPFAM" id="SSF140718">
    <property type="entry name" value="Mediator hinge subcomplex-like"/>
    <property type="match status" value="1"/>
</dbReference>
<gene>
    <name evidence="11" type="ORF">PV09_08962</name>
</gene>
<dbReference type="InterPro" id="IPR009244">
    <property type="entry name" value="Mediatior_Med7"/>
</dbReference>
<dbReference type="GO" id="GO:0070847">
    <property type="term" value="C:core mediator complex"/>
    <property type="evidence" value="ECO:0007669"/>
    <property type="project" value="TreeGrafter"/>
</dbReference>